<evidence type="ECO:0000313" key="5">
    <source>
        <dbReference type="Proteomes" id="UP000807353"/>
    </source>
</evidence>
<organism evidence="4 5">
    <name type="scientific">Collybia nuda</name>
    <dbReference type="NCBI Taxonomy" id="64659"/>
    <lineage>
        <taxon>Eukaryota</taxon>
        <taxon>Fungi</taxon>
        <taxon>Dikarya</taxon>
        <taxon>Basidiomycota</taxon>
        <taxon>Agaricomycotina</taxon>
        <taxon>Agaricomycetes</taxon>
        <taxon>Agaricomycetidae</taxon>
        <taxon>Agaricales</taxon>
        <taxon>Tricholomatineae</taxon>
        <taxon>Clitocybaceae</taxon>
        <taxon>Collybia</taxon>
    </lineage>
</organism>
<feature type="transmembrane region" description="Helical" evidence="2">
    <location>
        <begin position="161"/>
        <end position="183"/>
    </location>
</feature>
<name>A0A9P6CI10_9AGAR</name>
<keyword evidence="5" id="KW-1185">Reference proteome</keyword>
<feature type="domain" description="DUF6534" evidence="3">
    <location>
        <begin position="170"/>
        <end position="257"/>
    </location>
</feature>
<keyword evidence="2" id="KW-0812">Transmembrane</keyword>
<dbReference type="AlphaFoldDB" id="A0A9P6CI10"/>
<dbReference type="PANTHER" id="PTHR40465:SF1">
    <property type="entry name" value="DUF6534 DOMAIN-CONTAINING PROTEIN"/>
    <property type="match status" value="1"/>
</dbReference>
<feature type="transmembrane region" description="Helical" evidence="2">
    <location>
        <begin position="230"/>
        <end position="246"/>
    </location>
</feature>
<reference evidence="4" key="1">
    <citation type="submission" date="2020-11" db="EMBL/GenBank/DDBJ databases">
        <authorList>
            <consortium name="DOE Joint Genome Institute"/>
            <person name="Ahrendt S."/>
            <person name="Riley R."/>
            <person name="Andreopoulos W."/>
            <person name="Labutti K."/>
            <person name="Pangilinan J."/>
            <person name="Ruiz-Duenas F.J."/>
            <person name="Barrasa J.M."/>
            <person name="Sanchez-Garcia M."/>
            <person name="Camarero S."/>
            <person name="Miyauchi S."/>
            <person name="Serrano A."/>
            <person name="Linde D."/>
            <person name="Babiker R."/>
            <person name="Drula E."/>
            <person name="Ayuso-Fernandez I."/>
            <person name="Pacheco R."/>
            <person name="Padilla G."/>
            <person name="Ferreira P."/>
            <person name="Barriuso J."/>
            <person name="Kellner H."/>
            <person name="Castanera R."/>
            <person name="Alfaro M."/>
            <person name="Ramirez L."/>
            <person name="Pisabarro A.G."/>
            <person name="Kuo A."/>
            <person name="Tritt A."/>
            <person name="Lipzen A."/>
            <person name="He G."/>
            <person name="Yan M."/>
            <person name="Ng V."/>
            <person name="Cullen D."/>
            <person name="Martin F."/>
            <person name="Rosso M.-N."/>
            <person name="Henrissat B."/>
            <person name="Hibbett D."/>
            <person name="Martinez A.T."/>
            <person name="Grigoriev I.V."/>
        </authorList>
    </citation>
    <scope>NUCLEOTIDE SEQUENCE</scope>
    <source>
        <strain evidence="4">CBS 247.69</strain>
    </source>
</reference>
<feature type="transmembrane region" description="Helical" evidence="2">
    <location>
        <begin position="86"/>
        <end position="108"/>
    </location>
</feature>
<evidence type="ECO:0000313" key="4">
    <source>
        <dbReference type="EMBL" id="KAF9462850.1"/>
    </source>
</evidence>
<evidence type="ECO:0000256" key="1">
    <source>
        <dbReference type="SAM" id="MobiDB-lite"/>
    </source>
</evidence>
<feature type="transmembrane region" description="Helical" evidence="2">
    <location>
        <begin position="49"/>
        <end position="74"/>
    </location>
</feature>
<gene>
    <name evidence="4" type="ORF">BDZ94DRAFT_1219226</name>
</gene>
<sequence>MDVTSTEVVNVAGPLLIGYLLSWGLYGTLSVQVYIYYLAFPNDRLACKILVYGVHLIETLQAILVCHDAFASFVRGFDNFEVLTDMHFVWLTMPVLSGIVAFFVQLFYAFRVMTLSKSKVLSSFIALLAVTQVTGALVSGIEGIREGNLLRLTSRLEYVSHGVFDITSGVCDIVIAISMAFYLSRMDSGSVKSTHAIVSKIIRLVVGTGALTAAVAITDISLYYSGTGKPTAWFLPPVILLGRLYSNSMMVIFNSRVEIVGGRSRTTTVELNSGLACFQPSEPSTVVLTNTNRTSGDGHNVLSDSKRRLG</sequence>
<accession>A0A9P6CI10</accession>
<evidence type="ECO:0000256" key="2">
    <source>
        <dbReference type="SAM" id="Phobius"/>
    </source>
</evidence>
<evidence type="ECO:0000259" key="3">
    <source>
        <dbReference type="Pfam" id="PF20152"/>
    </source>
</evidence>
<dbReference type="Proteomes" id="UP000807353">
    <property type="component" value="Unassembled WGS sequence"/>
</dbReference>
<keyword evidence="2" id="KW-0472">Membrane</keyword>
<dbReference type="Pfam" id="PF20152">
    <property type="entry name" value="DUF6534"/>
    <property type="match status" value="1"/>
</dbReference>
<feature type="transmembrane region" description="Helical" evidence="2">
    <location>
        <begin position="204"/>
        <end position="224"/>
    </location>
</feature>
<feature type="transmembrane region" description="Helical" evidence="2">
    <location>
        <begin position="120"/>
        <end position="141"/>
    </location>
</feature>
<proteinExistence type="predicted"/>
<dbReference type="InterPro" id="IPR045339">
    <property type="entry name" value="DUF6534"/>
</dbReference>
<keyword evidence="2" id="KW-1133">Transmembrane helix</keyword>
<dbReference type="EMBL" id="MU150268">
    <property type="protein sequence ID" value="KAF9462850.1"/>
    <property type="molecule type" value="Genomic_DNA"/>
</dbReference>
<feature type="region of interest" description="Disordered" evidence="1">
    <location>
        <begin position="290"/>
        <end position="310"/>
    </location>
</feature>
<dbReference type="PANTHER" id="PTHR40465">
    <property type="entry name" value="CHROMOSOME 1, WHOLE GENOME SHOTGUN SEQUENCE"/>
    <property type="match status" value="1"/>
</dbReference>
<dbReference type="OrthoDB" id="3223377at2759"/>
<protein>
    <recommendedName>
        <fullName evidence="3">DUF6534 domain-containing protein</fullName>
    </recommendedName>
</protein>
<feature type="transmembrane region" description="Helical" evidence="2">
    <location>
        <begin position="16"/>
        <end position="37"/>
    </location>
</feature>
<comment type="caution">
    <text evidence="4">The sequence shown here is derived from an EMBL/GenBank/DDBJ whole genome shotgun (WGS) entry which is preliminary data.</text>
</comment>